<evidence type="ECO:0000313" key="3">
    <source>
        <dbReference type="Proteomes" id="UP000036367"/>
    </source>
</evidence>
<dbReference type="Proteomes" id="UP000036367">
    <property type="component" value="Unassembled WGS sequence"/>
</dbReference>
<dbReference type="AlphaFoldDB" id="A0A0J1BN59"/>
<accession>A0A0J1BN59</accession>
<gene>
    <name evidence="2" type="ORF">RISK_000077</name>
</gene>
<feature type="compositionally biased region" description="Polar residues" evidence="1">
    <location>
        <begin position="1"/>
        <end position="14"/>
    </location>
</feature>
<name>A0A0J1BN59_RHOIS</name>
<proteinExistence type="predicted"/>
<organism evidence="2 3">
    <name type="scientific">Rhodopirellula islandica</name>
    <dbReference type="NCBI Taxonomy" id="595434"/>
    <lineage>
        <taxon>Bacteria</taxon>
        <taxon>Pseudomonadati</taxon>
        <taxon>Planctomycetota</taxon>
        <taxon>Planctomycetia</taxon>
        <taxon>Pirellulales</taxon>
        <taxon>Pirellulaceae</taxon>
        <taxon>Rhodopirellula</taxon>
    </lineage>
</organism>
<dbReference type="EMBL" id="LECT01000001">
    <property type="protein sequence ID" value="KLU07898.1"/>
    <property type="molecule type" value="Genomic_DNA"/>
</dbReference>
<evidence type="ECO:0000313" key="2">
    <source>
        <dbReference type="EMBL" id="KLU07898.1"/>
    </source>
</evidence>
<sequence length="49" mass="5254">MKTLLTNQSTSRNGSGPRMGWRREASLVDGGELVAGRLRGGAVIEKVKL</sequence>
<comment type="caution">
    <text evidence="2">The sequence shown here is derived from an EMBL/GenBank/DDBJ whole genome shotgun (WGS) entry which is preliminary data.</text>
</comment>
<reference evidence="2" key="1">
    <citation type="submission" date="2015-05" db="EMBL/GenBank/DDBJ databases">
        <title>Permanent draft genome of Rhodopirellula islandicus K833.</title>
        <authorList>
            <person name="Kizina J."/>
            <person name="Richter M."/>
            <person name="Glockner F.O."/>
            <person name="Harder J."/>
        </authorList>
    </citation>
    <scope>NUCLEOTIDE SEQUENCE [LARGE SCALE GENOMIC DNA]</scope>
    <source>
        <strain evidence="2">K833</strain>
    </source>
</reference>
<evidence type="ECO:0000256" key="1">
    <source>
        <dbReference type="SAM" id="MobiDB-lite"/>
    </source>
</evidence>
<feature type="region of interest" description="Disordered" evidence="1">
    <location>
        <begin position="1"/>
        <end position="21"/>
    </location>
</feature>
<keyword evidence="3" id="KW-1185">Reference proteome</keyword>
<protein>
    <submittedName>
        <fullName evidence="2">Uncharacterized protein</fullName>
    </submittedName>
</protein>